<feature type="region of interest" description="Disordered" evidence="2">
    <location>
        <begin position="1214"/>
        <end position="1234"/>
    </location>
</feature>
<dbReference type="GO" id="GO:0005634">
    <property type="term" value="C:nucleus"/>
    <property type="evidence" value="ECO:0007669"/>
    <property type="project" value="TreeGrafter"/>
</dbReference>
<dbReference type="GeneID" id="105368027"/>
<feature type="compositionally biased region" description="Basic and acidic residues" evidence="2">
    <location>
        <begin position="198"/>
        <end position="224"/>
    </location>
</feature>
<feature type="compositionally biased region" description="Basic and acidic residues" evidence="2">
    <location>
        <begin position="530"/>
        <end position="539"/>
    </location>
</feature>
<dbReference type="InterPro" id="IPR051372">
    <property type="entry name" value="CWC21"/>
</dbReference>
<feature type="compositionally biased region" description="Basic and acidic residues" evidence="2">
    <location>
        <begin position="693"/>
        <end position="717"/>
    </location>
</feature>
<feature type="compositionally biased region" description="Basic and acidic residues" evidence="2">
    <location>
        <begin position="846"/>
        <end position="865"/>
    </location>
</feature>
<feature type="compositionally biased region" description="Basic and acidic residues" evidence="2">
    <location>
        <begin position="389"/>
        <end position="409"/>
    </location>
</feature>
<feature type="region of interest" description="Disordered" evidence="2">
    <location>
        <begin position="1533"/>
        <end position="1617"/>
    </location>
</feature>
<evidence type="ECO:0000256" key="2">
    <source>
        <dbReference type="SAM" id="MobiDB-lite"/>
    </source>
</evidence>
<feature type="compositionally biased region" description="Basic and acidic residues" evidence="2">
    <location>
        <begin position="567"/>
        <end position="576"/>
    </location>
</feature>
<dbReference type="Proteomes" id="UP000695007">
    <property type="component" value="Unplaced"/>
</dbReference>
<keyword evidence="3" id="KW-1185">Reference proteome</keyword>
<feature type="compositionally biased region" description="Polar residues" evidence="2">
    <location>
        <begin position="619"/>
        <end position="629"/>
    </location>
</feature>
<name>A0AAJ6YVP7_9HYME</name>
<feature type="region of interest" description="Disordered" evidence="2">
    <location>
        <begin position="1"/>
        <end position="45"/>
    </location>
</feature>
<dbReference type="RefSeq" id="XP_011505220.1">
    <property type="nucleotide sequence ID" value="XM_011506918.1"/>
</dbReference>
<reference evidence="4" key="1">
    <citation type="submission" date="2025-08" db="UniProtKB">
        <authorList>
            <consortium name="RefSeq"/>
        </authorList>
    </citation>
    <scope>IDENTIFICATION</scope>
</reference>
<gene>
    <name evidence="4" type="primary">LOC105368027</name>
</gene>
<feature type="region of interest" description="Disordered" evidence="2">
    <location>
        <begin position="958"/>
        <end position="1111"/>
    </location>
</feature>
<feature type="region of interest" description="Disordered" evidence="2">
    <location>
        <begin position="128"/>
        <end position="228"/>
    </location>
</feature>
<feature type="compositionally biased region" description="Polar residues" evidence="2">
    <location>
        <begin position="649"/>
        <end position="681"/>
    </location>
</feature>
<feature type="compositionally biased region" description="Low complexity" evidence="2">
    <location>
        <begin position="1154"/>
        <end position="1165"/>
    </location>
</feature>
<feature type="compositionally biased region" description="Basic and acidic residues" evidence="2">
    <location>
        <begin position="1087"/>
        <end position="1106"/>
    </location>
</feature>
<dbReference type="PANTHER" id="PTHR36562:SF6">
    <property type="entry name" value="EG:133E12.4 PROTEIN"/>
    <property type="match status" value="1"/>
</dbReference>
<feature type="region of interest" description="Disordered" evidence="2">
    <location>
        <begin position="829"/>
        <end position="876"/>
    </location>
</feature>
<sequence length="2087" mass="231517">MASREKRPLAPSKSKQKANNDSSSLPAADNNRSCTKKSKLLPNPRTQLARDIFEAVATGSQLPAKLEASLPRKRVLQTALKRKQKAKKTLIKVKQKVPIKALKRIADAKKILNRKKRAVKSLARQLTIDSTIESSPESEETKSKYKTAKKSKVPAKISEEAESETLDKSSPKLGKKIIESSPKSAKGSKAAAASVVQKRNDSKERDLKVKRSLSKEPEDLKQVKTESVSDNSYELTIEEVIASSMLVGPEVVKGQQSALEGELKGKRILKNITIKRSLRNGKLRQSLSIIETESDQKKISAMSETNVDNGVETKSASLSDSVDVKDSSVVIKSESSDNSSTTNHVSDTPDIERNNNGCEGGESERIEEIGPTLRSKTKARNSDSNSDVKSVDSDVKVEDNSRSAVKSESDAIKKDRLLSKFVETRSSTGAINNAPKSRRSSLNIDMRRTSLYTSGSDKITVDGGSKSQIDQMIDKIKLTIAKTIESKIYKPDNKGLILGKSFEVPKIEEIVAPLSNDTTTPKLEDDAEEEKPNVSKSRELNTGIGPSTAKKELKVEDAENSVPRVADTAKEIEKLVMGDIEPAESQPQQEKSEQPVDDNDASVGVELEDALKKDEQINDKGSQQSASTENLDDSGKDSTVKQPDDVKKSASTCSIRKSTRATVAKSSNVSEVKKSMSTQDICNELEKLDEEEIKTPEKEKTSILNIKPEENGAKATEEETSSEASSIKCDTDEIENKDLTEDSTDVDKVDDVITPEICTENEKIECEESNGSEKNEETLESLSMEVERLVEADDNEKTTEKISEITENEGSSDVEMRLMIDEEVADLAHEESDSKSSELQINNNKDGCDEKNCTESPEDVQKNEPEVEFSNVTQENKETGIISPKLIVSDDKPKDTVKTKLTEIDEVEEQKENRRVLRTRADKQKKVETIKSGSTSIPLAQDKSEVKVIKIDDTIISEVPLITSQNNTESDNTGSNQSQASTNETTDLMEATATIKVEVEEQHEPQIRTRRGREAKKPPQIQVVKGKRGPKKQETKKIESQQQNKEETLLDNEVAKINENDRSSGYLKTDESLRGFSANAGSNAEQQKLEVQETKGRSKSENDVRSTKLTNDILKSESADLTSLVETETTDTTEVTEPIEVECKGTITKDSDEASTSGESSSSVEKILETPEDRAKKEDILRQLGLESWQRVKERKAKKEQQYTGTLKTIIRLQKEKEGKKRSRSPLKMVLKQQGRMDGEESFDFYTIQKEFGSSGLVDSSSGANRKLPTNPRHSCDEDNDDAPLKDRQSLVIPEKSSSFSIHPGRLCADNCCYCHGKFGSLDTPMHLAQMKSDERRKKILENEVHLTKDSCLCDACYRHVDRKANMSPTNMQLKPQRQHRQSIMGCMARNCSESARHHVKRRWLLKIKPNLRNQVDINWESTQHNLMTFCGTHYTKIERFLTCTLCKRRLTRNYTYPLGLTATSTEELNKRLRQQGIPAAMVVNTFVCRLCRYFTKLYLKNNDFENMSDNNKDFHKKYRKKLLYYHDIDVPDSEEETDSSNQISKNKEKGRPPGTVGRKPKCGSSGIKLPISKSPDNMESHSTSTSEKSSPEPPKTESGEPEAHIKGEAGSSADGRFLGIEGAIEKLKKRKALDTGHGPRNLLSSVAEVTSNGDNSARDVVEILAMDKEVTLTRLPKRPRLTNNNTTNDITPVVQRLGANPSISVRTLFPGEEEMSLHANVEFGNVREVTPQGWEKCATMIQYDRDTKMLWQELQRPYGNQSSFLRHLILLEKYYRSGDLILAPNASRNAINYSTSVQNRLISYEGPEKPEELIIEAPTIMEHSSSRRLSGGYILENREHRSSSISASATSSSTSSFANVAAQLSKLDASSRPMKLTPGLSIIKKPPPNLQRLNLGSGSGGLGVGGVNGSAKRKESLPVQKGGANASLTTPGGKVFQLTEPDFKRLQNLKRQKQMNERQTTSSPNSGSGSSSSPPSNYKNATSLAAQYQKAQQLAAQSQFQKHLRMQQEMLNQRSRGDFEPLICDIRSLANENTPTQNLINNLNLPKSIQVTTKAPTATSTPIPILPKIPKSLTVIPQTVARTQDK</sequence>
<feature type="compositionally biased region" description="Basic and acidic residues" evidence="2">
    <location>
        <begin position="633"/>
        <end position="648"/>
    </location>
</feature>
<feature type="compositionally biased region" description="Basic and acidic residues" evidence="2">
    <location>
        <begin position="1031"/>
        <end position="1073"/>
    </location>
</feature>
<feature type="compositionally biased region" description="Low complexity" evidence="2">
    <location>
        <begin position="314"/>
        <end position="340"/>
    </location>
</feature>
<feature type="region of interest" description="Disordered" evidence="2">
    <location>
        <begin position="916"/>
        <end position="943"/>
    </location>
</feature>
<feature type="coiled-coil region" evidence="1">
    <location>
        <begin position="76"/>
        <end position="125"/>
    </location>
</feature>
<feature type="compositionally biased region" description="Basic and acidic residues" evidence="2">
    <location>
        <begin position="997"/>
        <end position="1007"/>
    </location>
</feature>
<evidence type="ECO:0000313" key="3">
    <source>
        <dbReference type="Proteomes" id="UP000695007"/>
    </source>
</evidence>
<feature type="compositionally biased region" description="Basic and acidic residues" evidence="2">
    <location>
        <begin position="916"/>
        <end position="929"/>
    </location>
</feature>
<feature type="region of interest" description="Disordered" evidence="2">
    <location>
        <begin position="1256"/>
        <end position="1284"/>
    </location>
</feature>
<feature type="compositionally biased region" description="Basic and acidic residues" evidence="2">
    <location>
        <begin position="609"/>
        <end position="618"/>
    </location>
</feature>
<feature type="region of interest" description="Disordered" evidence="2">
    <location>
        <begin position="513"/>
        <end position="753"/>
    </location>
</feature>
<feature type="region of interest" description="Disordered" evidence="2">
    <location>
        <begin position="1879"/>
        <end position="1898"/>
    </location>
</feature>
<feature type="compositionally biased region" description="Polar residues" evidence="2">
    <location>
        <begin position="962"/>
        <end position="986"/>
    </location>
</feature>
<organism evidence="3 4">
    <name type="scientific">Ceratosolen solmsi marchali</name>
    <dbReference type="NCBI Taxonomy" id="326594"/>
    <lineage>
        <taxon>Eukaryota</taxon>
        <taxon>Metazoa</taxon>
        <taxon>Ecdysozoa</taxon>
        <taxon>Arthropoda</taxon>
        <taxon>Hexapoda</taxon>
        <taxon>Insecta</taxon>
        <taxon>Pterygota</taxon>
        <taxon>Neoptera</taxon>
        <taxon>Endopterygota</taxon>
        <taxon>Hymenoptera</taxon>
        <taxon>Apocrita</taxon>
        <taxon>Proctotrupomorpha</taxon>
        <taxon>Chalcidoidea</taxon>
        <taxon>Agaonidae</taxon>
        <taxon>Agaoninae</taxon>
        <taxon>Ceratosolen</taxon>
    </lineage>
</organism>
<feature type="region of interest" description="Disordered" evidence="2">
    <location>
        <begin position="1146"/>
        <end position="1171"/>
    </location>
</feature>
<dbReference type="PANTHER" id="PTHR36562">
    <property type="entry name" value="SERINE/ARGININE REPETITIVE MATRIX 2"/>
    <property type="match status" value="1"/>
</dbReference>
<dbReference type="CTD" id="46006"/>
<feature type="region of interest" description="Disordered" evidence="2">
    <location>
        <begin position="791"/>
        <end position="812"/>
    </location>
</feature>
<feature type="region of interest" description="Disordered" evidence="2">
    <location>
        <begin position="293"/>
        <end position="409"/>
    </location>
</feature>
<evidence type="ECO:0000256" key="1">
    <source>
        <dbReference type="SAM" id="Coils"/>
    </source>
</evidence>
<accession>A0AAJ6YVP7</accession>
<feature type="compositionally biased region" description="Low complexity" evidence="2">
    <location>
        <begin position="1963"/>
        <end position="1978"/>
    </location>
</feature>
<feature type="region of interest" description="Disordered" evidence="2">
    <location>
        <begin position="1905"/>
        <end position="1981"/>
    </location>
</feature>
<feature type="compositionally biased region" description="Basic and acidic residues" evidence="2">
    <location>
        <begin position="729"/>
        <end position="751"/>
    </location>
</feature>
<protein>
    <submittedName>
        <fullName evidence="4">Uncharacterized protein LOC105368027 isoform X1</fullName>
    </submittedName>
</protein>
<feature type="compositionally biased region" description="Polar residues" evidence="2">
    <location>
        <begin position="17"/>
        <end position="33"/>
    </location>
</feature>
<feature type="compositionally biased region" description="Basic and acidic residues" evidence="2">
    <location>
        <begin position="791"/>
        <end position="804"/>
    </location>
</feature>
<feature type="compositionally biased region" description="Basic residues" evidence="2">
    <location>
        <begin position="144"/>
        <end position="153"/>
    </location>
</feature>
<keyword evidence="1" id="KW-0175">Coiled coil</keyword>
<proteinExistence type="predicted"/>
<feature type="compositionally biased region" description="Basic and acidic residues" evidence="2">
    <location>
        <begin position="1595"/>
        <end position="1608"/>
    </location>
</feature>
<dbReference type="KEGG" id="csol:105368027"/>
<feature type="compositionally biased region" description="Low complexity" evidence="2">
    <location>
        <begin position="180"/>
        <end position="194"/>
    </location>
</feature>
<evidence type="ECO:0000313" key="4">
    <source>
        <dbReference type="RefSeq" id="XP_011505220.1"/>
    </source>
</evidence>